<feature type="region of interest" description="Disordered" evidence="8">
    <location>
        <begin position="56"/>
        <end position="80"/>
    </location>
</feature>
<reference evidence="11" key="2">
    <citation type="submission" date="2017-02" db="EMBL/GenBank/DDBJ databases">
        <title>Sunflower complete genome.</title>
        <authorList>
            <person name="Langlade N."/>
            <person name="Munos S."/>
        </authorList>
    </citation>
    <scope>NUCLEOTIDE SEQUENCE [LARGE SCALE GENOMIC DNA]</scope>
    <source>
        <tissue evidence="11">Leaves</tissue>
    </source>
</reference>
<dbReference type="Proteomes" id="UP000215914">
    <property type="component" value="Chromosome 6"/>
</dbReference>
<feature type="transmembrane region" description="Helical" evidence="9">
    <location>
        <begin position="28"/>
        <end position="48"/>
    </location>
</feature>
<comment type="subcellular location">
    <subcellularLocation>
        <location evidence="1">Membrane</location>
        <topology evidence="1">Single-pass membrane protein</topology>
    </subcellularLocation>
</comment>
<dbReference type="PANTHER" id="PTHR33228">
    <property type="entry name" value="PROTEIN GLUTAMINE DUMPER 4-RELATED"/>
    <property type="match status" value="1"/>
</dbReference>
<evidence type="ECO:0000313" key="12">
    <source>
        <dbReference type="Proteomes" id="UP000215914"/>
    </source>
</evidence>
<reference evidence="10" key="3">
    <citation type="submission" date="2020-06" db="EMBL/GenBank/DDBJ databases">
        <title>Helianthus annuus Genome sequencing and assembly Release 2.</title>
        <authorList>
            <person name="Gouzy J."/>
            <person name="Langlade N."/>
            <person name="Munos S."/>
        </authorList>
    </citation>
    <scope>NUCLEOTIDE SEQUENCE</scope>
    <source>
        <tissue evidence="10">Leaves</tissue>
    </source>
</reference>
<evidence type="ECO:0000256" key="1">
    <source>
        <dbReference type="ARBA" id="ARBA00004167"/>
    </source>
</evidence>
<dbReference type="GO" id="GO:0016020">
    <property type="term" value="C:membrane"/>
    <property type="evidence" value="ECO:0007669"/>
    <property type="project" value="UniProtKB-SubCell"/>
</dbReference>
<dbReference type="EMBL" id="MNCJ02000321">
    <property type="protein sequence ID" value="KAF5802681.1"/>
    <property type="molecule type" value="Genomic_DNA"/>
</dbReference>
<dbReference type="OrthoDB" id="1930784at2759"/>
<evidence type="ECO:0000313" key="10">
    <source>
        <dbReference type="EMBL" id="KAF5802681.1"/>
    </source>
</evidence>
<dbReference type="OMA" id="NYLGTGH"/>
<dbReference type="Gramene" id="mRNA:HanXRQr2_Chr06g0262361">
    <property type="protein sequence ID" value="CDS:HanXRQr2_Chr06g0262361.1"/>
    <property type="gene ID" value="HanXRQr2_Chr06g0262361"/>
</dbReference>
<dbReference type="FunCoup" id="A0A251UJC8">
    <property type="interactions" value="410"/>
</dbReference>
<keyword evidence="12" id="KW-1185">Reference proteome</keyword>
<evidence type="ECO:0000256" key="6">
    <source>
        <dbReference type="ARBA" id="ARBA00022989"/>
    </source>
</evidence>
<dbReference type="EMBL" id="CM007895">
    <property type="protein sequence ID" value="OTG23143.1"/>
    <property type="molecule type" value="Genomic_DNA"/>
</dbReference>
<feature type="compositionally biased region" description="Basic and acidic residues" evidence="8">
    <location>
        <begin position="64"/>
        <end position="80"/>
    </location>
</feature>
<dbReference type="GO" id="GO:0080143">
    <property type="term" value="P:regulation of amino acid export"/>
    <property type="evidence" value="ECO:0007669"/>
    <property type="project" value="InterPro"/>
</dbReference>
<evidence type="ECO:0000256" key="5">
    <source>
        <dbReference type="ARBA" id="ARBA00022970"/>
    </source>
</evidence>
<proteinExistence type="inferred from homology"/>
<sequence length="135" mass="14371">MTIQATSSMAPSSPVATPRSPWHSPVPYLFGGLATILGLIVFALLILACSYRNISPNDEGDLESGNRNETKDSKPVKQKETPVFEEKYLVIMAGQVNPTFLATPISSPASSFGSCSCGSNSTGEGHVFHARRGEL</sequence>
<name>A0A251UJC8_HELAN</name>
<keyword evidence="7 9" id="KW-0472">Membrane</keyword>
<evidence type="ECO:0000256" key="9">
    <source>
        <dbReference type="SAM" id="Phobius"/>
    </source>
</evidence>
<evidence type="ECO:0000256" key="8">
    <source>
        <dbReference type="SAM" id="MobiDB-lite"/>
    </source>
</evidence>
<keyword evidence="5" id="KW-0029">Amino-acid transport</keyword>
<evidence type="ECO:0000256" key="7">
    <source>
        <dbReference type="ARBA" id="ARBA00023136"/>
    </source>
</evidence>
<protein>
    <submittedName>
        <fullName evidence="11">Uncharacterized protein</fullName>
    </submittedName>
</protein>
<evidence type="ECO:0000256" key="4">
    <source>
        <dbReference type="ARBA" id="ARBA00022692"/>
    </source>
</evidence>
<dbReference type="InterPro" id="IPR040359">
    <property type="entry name" value="GDU"/>
</dbReference>
<dbReference type="InParanoid" id="A0A251UJC8"/>
<feature type="region of interest" description="Disordered" evidence="8">
    <location>
        <begin position="1"/>
        <end position="20"/>
    </location>
</feature>
<dbReference type="GO" id="GO:0006865">
    <property type="term" value="P:amino acid transport"/>
    <property type="evidence" value="ECO:0007669"/>
    <property type="project" value="UniProtKB-KW"/>
</dbReference>
<dbReference type="PANTHER" id="PTHR33228:SF77">
    <property type="entry name" value="PROTEIN GLUTAMINE DUMPER 2"/>
    <property type="match status" value="1"/>
</dbReference>
<keyword evidence="6 9" id="KW-1133">Transmembrane helix</keyword>
<organism evidence="11 12">
    <name type="scientific">Helianthus annuus</name>
    <name type="common">Common sunflower</name>
    <dbReference type="NCBI Taxonomy" id="4232"/>
    <lineage>
        <taxon>Eukaryota</taxon>
        <taxon>Viridiplantae</taxon>
        <taxon>Streptophyta</taxon>
        <taxon>Embryophyta</taxon>
        <taxon>Tracheophyta</taxon>
        <taxon>Spermatophyta</taxon>
        <taxon>Magnoliopsida</taxon>
        <taxon>eudicotyledons</taxon>
        <taxon>Gunneridae</taxon>
        <taxon>Pentapetalae</taxon>
        <taxon>asterids</taxon>
        <taxon>campanulids</taxon>
        <taxon>Asterales</taxon>
        <taxon>Asteraceae</taxon>
        <taxon>Asteroideae</taxon>
        <taxon>Heliantheae alliance</taxon>
        <taxon>Heliantheae</taxon>
        <taxon>Helianthus</taxon>
    </lineage>
</organism>
<evidence type="ECO:0000313" key="11">
    <source>
        <dbReference type="EMBL" id="OTG23143.1"/>
    </source>
</evidence>
<dbReference type="AlphaFoldDB" id="A0A251UJC8"/>
<comment type="similarity">
    <text evidence="2">Belongs to the GLUTAMINE DUMPER 1 (TC 9.B.60) family.</text>
</comment>
<accession>A0A251UJC8</accession>
<keyword evidence="4 9" id="KW-0812">Transmembrane</keyword>
<reference evidence="10 12" key="1">
    <citation type="journal article" date="2017" name="Nature">
        <title>The sunflower genome provides insights into oil metabolism, flowering and Asterid evolution.</title>
        <authorList>
            <person name="Badouin H."/>
            <person name="Gouzy J."/>
            <person name="Grassa C.J."/>
            <person name="Murat F."/>
            <person name="Staton S.E."/>
            <person name="Cottret L."/>
            <person name="Lelandais-Briere C."/>
            <person name="Owens G.L."/>
            <person name="Carrere S."/>
            <person name="Mayjonade B."/>
            <person name="Legrand L."/>
            <person name="Gill N."/>
            <person name="Kane N.C."/>
            <person name="Bowers J.E."/>
            <person name="Hubner S."/>
            <person name="Bellec A."/>
            <person name="Berard A."/>
            <person name="Berges H."/>
            <person name="Blanchet N."/>
            <person name="Boniface M.C."/>
            <person name="Brunel D."/>
            <person name="Catrice O."/>
            <person name="Chaidir N."/>
            <person name="Claudel C."/>
            <person name="Donnadieu C."/>
            <person name="Faraut T."/>
            <person name="Fievet G."/>
            <person name="Helmstetter N."/>
            <person name="King M."/>
            <person name="Knapp S.J."/>
            <person name="Lai Z."/>
            <person name="Le Paslier M.C."/>
            <person name="Lippi Y."/>
            <person name="Lorenzon L."/>
            <person name="Mandel J.R."/>
            <person name="Marage G."/>
            <person name="Marchand G."/>
            <person name="Marquand E."/>
            <person name="Bret-Mestries E."/>
            <person name="Morien E."/>
            <person name="Nambeesan S."/>
            <person name="Nguyen T."/>
            <person name="Pegot-Espagnet P."/>
            <person name="Pouilly N."/>
            <person name="Raftis F."/>
            <person name="Sallet E."/>
            <person name="Schiex T."/>
            <person name="Thomas J."/>
            <person name="Vandecasteele C."/>
            <person name="Vares D."/>
            <person name="Vear F."/>
            <person name="Vautrin S."/>
            <person name="Crespi M."/>
            <person name="Mangin B."/>
            <person name="Burke J.M."/>
            <person name="Salse J."/>
            <person name="Munos S."/>
            <person name="Vincourt P."/>
            <person name="Rieseberg L.H."/>
            <person name="Langlade N.B."/>
        </authorList>
    </citation>
    <scope>NUCLEOTIDE SEQUENCE [LARGE SCALE GENOMIC DNA]</scope>
    <source>
        <strain evidence="12">cv. SF193</strain>
        <tissue evidence="10">Leaves</tissue>
    </source>
</reference>
<feature type="compositionally biased region" description="Polar residues" evidence="8">
    <location>
        <begin position="1"/>
        <end position="15"/>
    </location>
</feature>
<evidence type="ECO:0000256" key="2">
    <source>
        <dbReference type="ARBA" id="ARBA00009977"/>
    </source>
</evidence>
<evidence type="ECO:0000256" key="3">
    <source>
        <dbReference type="ARBA" id="ARBA00022448"/>
    </source>
</evidence>
<keyword evidence="3" id="KW-0813">Transport</keyword>
<gene>
    <name evidence="11" type="ORF">HannXRQ_Chr06g0179161</name>
    <name evidence="10" type="ORF">HanXRQr2_Chr06g0262361</name>
</gene>